<proteinExistence type="predicted"/>
<name>A0A8X6NKH1_NEPPI</name>
<evidence type="ECO:0000313" key="2">
    <source>
        <dbReference type="EMBL" id="GFT20260.1"/>
    </source>
</evidence>
<reference evidence="2" key="1">
    <citation type="submission" date="2020-08" db="EMBL/GenBank/DDBJ databases">
        <title>Multicomponent nature underlies the extraordinary mechanical properties of spider dragline silk.</title>
        <authorList>
            <person name="Kono N."/>
            <person name="Nakamura H."/>
            <person name="Mori M."/>
            <person name="Yoshida Y."/>
            <person name="Ohtoshi R."/>
            <person name="Malay A.D."/>
            <person name="Moran D.A.P."/>
            <person name="Tomita M."/>
            <person name="Numata K."/>
            <person name="Arakawa K."/>
        </authorList>
    </citation>
    <scope>NUCLEOTIDE SEQUENCE</scope>
</reference>
<feature type="region of interest" description="Disordered" evidence="1">
    <location>
        <begin position="37"/>
        <end position="66"/>
    </location>
</feature>
<dbReference type="Proteomes" id="UP000887013">
    <property type="component" value="Unassembled WGS sequence"/>
</dbReference>
<accession>A0A8X6NKH1</accession>
<comment type="caution">
    <text evidence="2">The sequence shown here is derived from an EMBL/GenBank/DDBJ whole genome shotgun (WGS) entry which is preliminary data.</text>
</comment>
<sequence>MSMRYATWQPNDHCRKLMACAVSVGCIEAQRLQTSWAASSENPNSGRPLPSQPTQQSSPRHGRCLNELIPHPLHYSGGEFATSAWN</sequence>
<evidence type="ECO:0000256" key="1">
    <source>
        <dbReference type="SAM" id="MobiDB-lite"/>
    </source>
</evidence>
<evidence type="ECO:0000313" key="3">
    <source>
        <dbReference type="Proteomes" id="UP000887013"/>
    </source>
</evidence>
<protein>
    <submittedName>
        <fullName evidence="2">Uncharacterized protein</fullName>
    </submittedName>
</protein>
<dbReference type="EMBL" id="BMAW01059244">
    <property type="protein sequence ID" value="GFT20260.1"/>
    <property type="molecule type" value="Genomic_DNA"/>
</dbReference>
<dbReference type="AlphaFoldDB" id="A0A8X6NKH1"/>
<organism evidence="2 3">
    <name type="scientific">Nephila pilipes</name>
    <name type="common">Giant wood spider</name>
    <name type="synonym">Nephila maculata</name>
    <dbReference type="NCBI Taxonomy" id="299642"/>
    <lineage>
        <taxon>Eukaryota</taxon>
        <taxon>Metazoa</taxon>
        <taxon>Ecdysozoa</taxon>
        <taxon>Arthropoda</taxon>
        <taxon>Chelicerata</taxon>
        <taxon>Arachnida</taxon>
        <taxon>Araneae</taxon>
        <taxon>Araneomorphae</taxon>
        <taxon>Entelegynae</taxon>
        <taxon>Araneoidea</taxon>
        <taxon>Nephilidae</taxon>
        <taxon>Nephila</taxon>
    </lineage>
</organism>
<keyword evidence="3" id="KW-1185">Reference proteome</keyword>
<gene>
    <name evidence="2" type="ORF">NPIL_58341</name>
</gene>